<reference evidence="1 2" key="1">
    <citation type="submission" date="2015-01" db="EMBL/GenBank/DDBJ databases">
        <title>Evolution of Trichinella species and genotypes.</title>
        <authorList>
            <person name="Korhonen P.K."/>
            <person name="Edoardo P."/>
            <person name="Giuseppe L.R."/>
            <person name="Gasser R.B."/>
        </authorList>
    </citation>
    <scope>NUCLEOTIDE SEQUENCE [LARGE SCALE GENOMIC DNA]</scope>
    <source>
        <strain evidence="1">ISS120</strain>
    </source>
</reference>
<dbReference type="Proteomes" id="UP000054653">
    <property type="component" value="Unassembled WGS sequence"/>
</dbReference>
<dbReference type="EMBL" id="JYDI01000016">
    <property type="protein sequence ID" value="KRY58987.1"/>
    <property type="molecule type" value="Genomic_DNA"/>
</dbReference>
<keyword evidence="2" id="KW-1185">Reference proteome</keyword>
<dbReference type="OrthoDB" id="10269639at2759"/>
<name>A0A0V1DC72_TRIBR</name>
<accession>A0A0V1DC72</accession>
<protein>
    <submittedName>
        <fullName evidence="1">Uncharacterized protein</fullName>
    </submittedName>
</protein>
<sequence>MLDEAAFVIDCKSQCYKALVLSAVNFCNESVQKLSVKRRQTTVSNIVSFCLQPESSGTAQTDFQRDRCLPEKRFVRMIIDCGHKSPTDDLRVLGVLFKLAVLICAWSSLVQCHQRLP</sequence>
<proteinExistence type="predicted"/>
<comment type="caution">
    <text evidence="1">The sequence shown here is derived from an EMBL/GenBank/DDBJ whole genome shotgun (WGS) entry which is preliminary data.</text>
</comment>
<evidence type="ECO:0000313" key="2">
    <source>
        <dbReference type="Proteomes" id="UP000054653"/>
    </source>
</evidence>
<dbReference type="AlphaFoldDB" id="A0A0V1DC72"/>
<evidence type="ECO:0000313" key="1">
    <source>
        <dbReference type="EMBL" id="KRY58987.1"/>
    </source>
</evidence>
<gene>
    <name evidence="1" type="ORF">T03_18142</name>
</gene>
<organism evidence="1 2">
    <name type="scientific">Trichinella britovi</name>
    <name type="common">Parasitic roundworm</name>
    <dbReference type="NCBI Taxonomy" id="45882"/>
    <lineage>
        <taxon>Eukaryota</taxon>
        <taxon>Metazoa</taxon>
        <taxon>Ecdysozoa</taxon>
        <taxon>Nematoda</taxon>
        <taxon>Enoplea</taxon>
        <taxon>Dorylaimia</taxon>
        <taxon>Trichinellida</taxon>
        <taxon>Trichinellidae</taxon>
        <taxon>Trichinella</taxon>
    </lineage>
</organism>